<dbReference type="AlphaFoldDB" id="M7TRF2"/>
<dbReference type="HOGENOM" id="CLU_047721_0_0_1"/>
<dbReference type="KEGG" id="ela:UCREL1_3742"/>
<dbReference type="OMA" id="RVHRTCH"/>
<evidence type="ECO:0000256" key="1">
    <source>
        <dbReference type="SAM" id="MobiDB-lite"/>
    </source>
</evidence>
<sequence length="259" mass="29645">MSAEAGTPEPVHPAVKKQHEYPGATRIPRSQIHEERAKKLGARFGLEIKPSEWHSTEGDVLRVEKSVRMRIHRECHRCHASFGAGNECPSCNHVRCKKCTRNPTKRSESERQANREKREAQAKKNKETAPIIPSYDYAPTTIVLKRPSKTGGQDLVYKKHRMRDMRQLWAQALRDERHKYPYGYPNDEPGEKFKGVHACQDCGTKFPGDADIGTECANCSHKKCADCPRVRPKKVEPEIDPDVLENLRLRWEELKLGES</sequence>
<accession>M7TRF2</accession>
<evidence type="ECO:0000313" key="2">
    <source>
        <dbReference type="EMBL" id="EMR69240.1"/>
    </source>
</evidence>
<gene>
    <name evidence="2" type="ORF">UCREL1_3742</name>
</gene>
<organism evidence="2 3">
    <name type="scientific">Eutypa lata (strain UCR-EL1)</name>
    <name type="common">Grapevine dieback disease fungus</name>
    <name type="synonym">Eutypa armeniacae</name>
    <dbReference type="NCBI Taxonomy" id="1287681"/>
    <lineage>
        <taxon>Eukaryota</taxon>
        <taxon>Fungi</taxon>
        <taxon>Dikarya</taxon>
        <taxon>Ascomycota</taxon>
        <taxon>Pezizomycotina</taxon>
        <taxon>Sordariomycetes</taxon>
        <taxon>Xylariomycetidae</taxon>
        <taxon>Xylariales</taxon>
        <taxon>Diatrypaceae</taxon>
        <taxon>Eutypa</taxon>
    </lineage>
</organism>
<dbReference type="Proteomes" id="UP000012174">
    <property type="component" value="Unassembled WGS sequence"/>
</dbReference>
<feature type="region of interest" description="Disordered" evidence="1">
    <location>
        <begin position="1"/>
        <end position="24"/>
    </location>
</feature>
<name>M7TRF2_EUTLA</name>
<evidence type="ECO:0000313" key="3">
    <source>
        <dbReference type="Proteomes" id="UP000012174"/>
    </source>
</evidence>
<dbReference type="eggNOG" id="ENOG502S621">
    <property type="taxonomic scope" value="Eukaryota"/>
</dbReference>
<dbReference type="OrthoDB" id="5370011at2759"/>
<dbReference type="Gene3D" id="3.30.40.10">
    <property type="entry name" value="Zinc/RING finger domain, C3HC4 (zinc finger)"/>
    <property type="match status" value="1"/>
</dbReference>
<feature type="compositionally biased region" description="Basic and acidic residues" evidence="1">
    <location>
        <begin position="105"/>
        <end position="127"/>
    </location>
</feature>
<proteinExistence type="predicted"/>
<feature type="region of interest" description="Disordered" evidence="1">
    <location>
        <begin position="100"/>
        <end position="128"/>
    </location>
</feature>
<dbReference type="SUPFAM" id="SSF57903">
    <property type="entry name" value="FYVE/PHD zinc finger"/>
    <property type="match status" value="1"/>
</dbReference>
<dbReference type="InterPro" id="IPR013083">
    <property type="entry name" value="Znf_RING/FYVE/PHD"/>
</dbReference>
<keyword evidence="3" id="KW-1185">Reference proteome</keyword>
<protein>
    <submittedName>
        <fullName evidence="2">Uncharacterized protein</fullName>
    </submittedName>
</protein>
<reference evidence="3" key="1">
    <citation type="journal article" date="2013" name="Genome Announc.">
        <title>Draft genome sequence of the grapevine dieback fungus Eutypa lata UCR-EL1.</title>
        <authorList>
            <person name="Blanco-Ulate B."/>
            <person name="Rolshausen P.E."/>
            <person name="Cantu D."/>
        </authorList>
    </citation>
    <scope>NUCLEOTIDE SEQUENCE [LARGE SCALE GENOMIC DNA]</scope>
    <source>
        <strain evidence="3">UCR-EL1</strain>
    </source>
</reference>
<dbReference type="EMBL" id="KB706115">
    <property type="protein sequence ID" value="EMR69240.1"/>
    <property type="molecule type" value="Genomic_DNA"/>
</dbReference>
<dbReference type="InterPro" id="IPR011011">
    <property type="entry name" value="Znf_FYVE_PHD"/>
</dbReference>